<feature type="domain" description="Nudix hydrolase" evidence="4">
    <location>
        <begin position="57"/>
        <end position="194"/>
    </location>
</feature>
<dbReference type="GO" id="GO:0016787">
    <property type="term" value="F:hydrolase activity"/>
    <property type="evidence" value="ECO:0007669"/>
    <property type="project" value="UniProtKB-KW"/>
</dbReference>
<keyword evidence="6" id="KW-1185">Reference proteome</keyword>
<evidence type="ECO:0000256" key="1">
    <source>
        <dbReference type="ARBA" id="ARBA00001946"/>
    </source>
</evidence>
<dbReference type="PANTHER" id="PTHR11839:SF18">
    <property type="entry name" value="NUDIX HYDROLASE DOMAIN-CONTAINING PROTEIN"/>
    <property type="match status" value="1"/>
</dbReference>
<dbReference type="STRING" id="644284.Arch_0939"/>
<organism evidence="5 6">
    <name type="scientific">Arcanobacterium haemolyticum (strain ATCC 9345 / DSM 20595 / CCM 5947 / CCUG 17215 / LMG 16163 / NBRC 15585 / NCTC 8452 / 11018)</name>
    <dbReference type="NCBI Taxonomy" id="644284"/>
    <lineage>
        <taxon>Bacteria</taxon>
        <taxon>Bacillati</taxon>
        <taxon>Actinomycetota</taxon>
        <taxon>Actinomycetes</taxon>
        <taxon>Actinomycetales</taxon>
        <taxon>Actinomycetaceae</taxon>
        <taxon>Arcanobacterium</taxon>
    </lineage>
</organism>
<dbReference type="Pfam" id="PF00293">
    <property type="entry name" value="NUDIX"/>
    <property type="match status" value="1"/>
</dbReference>
<dbReference type="PANTHER" id="PTHR11839">
    <property type="entry name" value="UDP/ADP-SUGAR PYROPHOSPHATASE"/>
    <property type="match status" value="1"/>
</dbReference>
<evidence type="ECO:0000256" key="3">
    <source>
        <dbReference type="SAM" id="Phobius"/>
    </source>
</evidence>
<comment type="cofactor">
    <cofactor evidence="1">
        <name>Mg(2+)</name>
        <dbReference type="ChEBI" id="CHEBI:18420"/>
    </cofactor>
</comment>
<keyword evidence="3" id="KW-1133">Transmembrane helix</keyword>
<protein>
    <submittedName>
        <fullName evidence="5">NUDIX hydrolase</fullName>
    </submittedName>
</protein>
<keyword evidence="3" id="KW-0812">Transmembrane</keyword>
<keyword evidence="3" id="KW-0472">Membrane</keyword>
<proteinExistence type="predicted"/>
<dbReference type="HOGENOM" id="CLU_062658_5_0_11"/>
<dbReference type="SUPFAM" id="SSF55811">
    <property type="entry name" value="Nudix"/>
    <property type="match status" value="1"/>
</dbReference>
<feature type="transmembrane region" description="Helical" evidence="3">
    <location>
        <begin position="181"/>
        <end position="201"/>
    </location>
</feature>
<dbReference type="EMBL" id="CP002045">
    <property type="protein sequence ID" value="ADH92661.1"/>
    <property type="molecule type" value="Genomic_DNA"/>
</dbReference>
<evidence type="ECO:0000259" key="4">
    <source>
        <dbReference type="PROSITE" id="PS51462"/>
    </source>
</evidence>
<name>D7BP12_ARCHD</name>
<dbReference type="OrthoDB" id="9806150at2"/>
<dbReference type="InterPro" id="IPR015797">
    <property type="entry name" value="NUDIX_hydrolase-like_dom_sf"/>
</dbReference>
<dbReference type="AlphaFoldDB" id="D7BP12"/>
<dbReference type="GO" id="GO:0005829">
    <property type="term" value="C:cytosol"/>
    <property type="evidence" value="ECO:0007669"/>
    <property type="project" value="TreeGrafter"/>
</dbReference>
<dbReference type="Proteomes" id="UP000000376">
    <property type="component" value="Chromosome"/>
</dbReference>
<evidence type="ECO:0000313" key="6">
    <source>
        <dbReference type="Proteomes" id="UP000000376"/>
    </source>
</evidence>
<evidence type="ECO:0000256" key="2">
    <source>
        <dbReference type="ARBA" id="ARBA00022801"/>
    </source>
</evidence>
<evidence type="ECO:0000313" key="5">
    <source>
        <dbReference type="EMBL" id="ADH92661.1"/>
    </source>
</evidence>
<gene>
    <name evidence="5" type="ordered locus">Arch_0939</name>
</gene>
<dbReference type="PROSITE" id="PS51462">
    <property type="entry name" value="NUDIX"/>
    <property type="match status" value="1"/>
</dbReference>
<dbReference type="GO" id="GO:0006753">
    <property type="term" value="P:nucleoside phosphate metabolic process"/>
    <property type="evidence" value="ECO:0007669"/>
    <property type="project" value="TreeGrafter"/>
</dbReference>
<keyword evidence="2 5" id="KW-0378">Hydrolase</keyword>
<dbReference type="eggNOG" id="COG0494">
    <property type="taxonomic scope" value="Bacteria"/>
</dbReference>
<sequence>MSTYRTVLGEIALEDVSVPDHVKVLSSTHEYSSPVFEVWNDQLEFDSGDRAFRQYMDHDDAVGIVAIRPHGDSWDVLLINQYRHAPRQMMWEIPAGLCDVAGEDKRVAAARELAEETGYEAGQWTELVDFHASAGVSNEKITIFLAEDVREATAVEFERMEEEREITVHWVNIDDVMDAIFSRHISCPTLVVGVLAAMFYVKKRG</sequence>
<accession>D7BP12</accession>
<dbReference type="GO" id="GO:0019693">
    <property type="term" value="P:ribose phosphate metabolic process"/>
    <property type="evidence" value="ECO:0007669"/>
    <property type="project" value="TreeGrafter"/>
</dbReference>
<reference evidence="5 6" key="1">
    <citation type="journal article" date="2010" name="Stand. Genomic Sci.">
        <title>Complete genome sequence of Arcanobacterium haemolyticum type strain (11018).</title>
        <authorList>
            <person name="Yasawong M."/>
            <person name="Teshima H."/>
            <person name="Lapidus A."/>
            <person name="Nolan M."/>
            <person name="Lucas S."/>
            <person name="Glavina Del Rio T."/>
            <person name="Tice H."/>
            <person name="Cheng J."/>
            <person name="Bruce D."/>
            <person name="Detter C."/>
            <person name="Tapia R."/>
            <person name="Han C."/>
            <person name="Goodwin L."/>
            <person name="Pitluck S."/>
            <person name="Liolios K."/>
            <person name="Ivanova N."/>
            <person name="Mavromatis K."/>
            <person name="Mikhailova N."/>
            <person name="Pati A."/>
            <person name="Chen A."/>
            <person name="Palaniappan K."/>
            <person name="Land M."/>
            <person name="Hauser L."/>
            <person name="Chang Y."/>
            <person name="Jeffries C."/>
            <person name="Rohde M."/>
            <person name="Sikorski J."/>
            <person name="Pukall R."/>
            <person name="Goker M."/>
            <person name="Woyke T."/>
            <person name="Bristow J."/>
            <person name="Eisen J."/>
            <person name="Markowitz V."/>
            <person name="Hugenholtz P."/>
            <person name="Kyrpides N."/>
            <person name="Klenk H."/>
        </authorList>
    </citation>
    <scope>NUCLEOTIDE SEQUENCE [LARGE SCALE GENOMIC DNA]</scope>
    <source>
        <strain evidence="6">ATCC 9345 / DSM 20595 / CCUG 17215 / LMG 16163 / NBRC 15585 / NCTC 8452 / 11018</strain>
    </source>
</reference>
<dbReference type="Gene3D" id="3.90.79.10">
    <property type="entry name" value="Nucleoside Triphosphate Pyrophosphohydrolase"/>
    <property type="match status" value="1"/>
</dbReference>
<dbReference type="InterPro" id="IPR000086">
    <property type="entry name" value="NUDIX_hydrolase_dom"/>
</dbReference>
<dbReference type="KEGG" id="ahe:Arch_0939"/>
<dbReference type="RefSeq" id="WP_013170157.1">
    <property type="nucleotide sequence ID" value="NC_014218.1"/>
</dbReference>